<evidence type="ECO:0000256" key="7">
    <source>
        <dbReference type="SAM" id="Phobius"/>
    </source>
</evidence>
<evidence type="ECO:0000256" key="3">
    <source>
        <dbReference type="ARBA" id="ARBA00023002"/>
    </source>
</evidence>
<dbReference type="Gene3D" id="3.40.30.10">
    <property type="entry name" value="Glutaredoxin"/>
    <property type="match status" value="1"/>
</dbReference>
<keyword evidence="2" id="KW-0732">Signal</keyword>
<keyword evidence="7" id="KW-1133">Transmembrane helix</keyword>
<keyword evidence="7" id="KW-0812">Transmembrane</keyword>
<dbReference type="EMBL" id="JAVREV010000011">
    <property type="protein sequence ID" value="MDT0444978.1"/>
    <property type="molecule type" value="Genomic_DNA"/>
</dbReference>
<organism evidence="9 10">
    <name type="scientific">Streptomyces johnsoniae</name>
    <dbReference type="NCBI Taxonomy" id="3075532"/>
    <lineage>
        <taxon>Bacteria</taxon>
        <taxon>Bacillati</taxon>
        <taxon>Actinomycetota</taxon>
        <taxon>Actinomycetes</taxon>
        <taxon>Kitasatosporales</taxon>
        <taxon>Streptomycetaceae</taxon>
        <taxon>Streptomyces</taxon>
    </lineage>
</organism>
<dbReference type="PANTHER" id="PTHR13887">
    <property type="entry name" value="GLUTATHIONE S-TRANSFERASE KAPPA"/>
    <property type="match status" value="1"/>
</dbReference>
<accession>A0ABU2S841</accession>
<dbReference type="PANTHER" id="PTHR13887:SF14">
    <property type="entry name" value="DISULFIDE BOND FORMATION PROTEIN D"/>
    <property type="match status" value="1"/>
</dbReference>
<sequence length="249" mass="26929">MSERNREGKRSARERLREEREREKAAERRKRTVKVGGIAVVVLAIAAGIGVIAANGGGEGDDVPGTEPVTVGRSSAPATLAVYEDFRCPACGQFENGFRDTIRDLTEEGKLQVDYHLVTIIDGNMGGNGSKFAANAALCARDEGKFSEYHDVLFENQPAERDDTFGDKARLIGLAEDVEGLDTESFRSCVQDGAHDEWVSSSNAGFLDADFNATPTVLLDGENIYGDSEDPLTPERLRERVEEAAGSGN</sequence>
<proteinExistence type="inferred from homology"/>
<protein>
    <submittedName>
        <fullName evidence="9">Thioredoxin domain-containing protein</fullName>
    </submittedName>
</protein>
<reference evidence="10" key="1">
    <citation type="submission" date="2023-07" db="EMBL/GenBank/DDBJ databases">
        <title>30 novel species of actinomycetes from the DSMZ collection.</title>
        <authorList>
            <person name="Nouioui I."/>
        </authorList>
    </citation>
    <scope>NUCLEOTIDE SEQUENCE [LARGE SCALE GENOMIC DNA]</scope>
    <source>
        <strain evidence="10">DSM 41886</strain>
    </source>
</reference>
<evidence type="ECO:0000313" key="9">
    <source>
        <dbReference type="EMBL" id="MDT0444978.1"/>
    </source>
</evidence>
<feature type="transmembrane region" description="Helical" evidence="7">
    <location>
        <begin position="32"/>
        <end position="54"/>
    </location>
</feature>
<dbReference type="SUPFAM" id="SSF52833">
    <property type="entry name" value="Thioredoxin-like"/>
    <property type="match status" value="1"/>
</dbReference>
<comment type="similarity">
    <text evidence="1">Belongs to the thioredoxin family. DsbA subfamily.</text>
</comment>
<dbReference type="Proteomes" id="UP001183615">
    <property type="component" value="Unassembled WGS sequence"/>
</dbReference>
<dbReference type="InterPro" id="IPR012336">
    <property type="entry name" value="Thioredoxin-like_fold"/>
</dbReference>
<feature type="region of interest" description="Disordered" evidence="6">
    <location>
        <begin position="1"/>
        <end position="29"/>
    </location>
</feature>
<keyword evidence="10" id="KW-1185">Reference proteome</keyword>
<feature type="compositionally biased region" description="Basic and acidic residues" evidence="6">
    <location>
        <begin position="1"/>
        <end position="26"/>
    </location>
</feature>
<dbReference type="Pfam" id="PF13462">
    <property type="entry name" value="Thioredoxin_4"/>
    <property type="match status" value="1"/>
</dbReference>
<dbReference type="InterPro" id="IPR036249">
    <property type="entry name" value="Thioredoxin-like_sf"/>
</dbReference>
<dbReference type="CDD" id="cd02972">
    <property type="entry name" value="DsbA_family"/>
    <property type="match status" value="1"/>
</dbReference>
<comment type="caution">
    <text evidence="9">The sequence shown here is derived from an EMBL/GenBank/DDBJ whole genome shotgun (WGS) entry which is preliminary data.</text>
</comment>
<name>A0ABU2S841_9ACTN</name>
<keyword evidence="3" id="KW-0560">Oxidoreductase</keyword>
<keyword evidence="4" id="KW-1015">Disulfide bond</keyword>
<keyword evidence="5" id="KW-0676">Redox-active center</keyword>
<feature type="domain" description="Thioredoxin-like fold" evidence="8">
    <location>
        <begin position="68"/>
        <end position="242"/>
    </location>
</feature>
<evidence type="ECO:0000256" key="4">
    <source>
        <dbReference type="ARBA" id="ARBA00023157"/>
    </source>
</evidence>
<evidence type="ECO:0000313" key="10">
    <source>
        <dbReference type="Proteomes" id="UP001183615"/>
    </source>
</evidence>
<evidence type="ECO:0000256" key="2">
    <source>
        <dbReference type="ARBA" id="ARBA00022729"/>
    </source>
</evidence>
<keyword evidence="7" id="KW-0472">Membrane</keyword>
<evidence type="ECO:0000256" key="6">
    <source>
        <dbReference type="SAM" id="MobiDB-lite"/>
    </source>
</evidence>
<evidence type="ECO:0000256" key="1">
    <source>
        <dbReference type="ARBA" id="ARBA00005791"/>
    </source>
</evidence>
<evidence type="ECO:0000259" key="8">
    <source>
        <dbReference type="Pfam" id="PF13462"/>
    </source>
</evidence>
<evidence type="ECO:0000256" key="5">
    <source>
        <dbReference type="ARBA" id="ARBA00023284"/>
    </source>
</evidence>
<gene>
    <name evidence="9" type="ORF">RM779_20575</name>
</gene>
<dbReference type="RefSeq" id="WP_311619204.1">
    <property type="nucleotide sequence ID" value="NZ_JAVREV010000011.1"/>
</dbReference>